<feature type="compositionally biased region" description="Polar residues" evidence="1">
    <location>
        <begin position="54"/>
        <end position="63"/>
    </location>
</feature>
<feature type="compositionally biased region" description="Low complexity" evidence="1">
    <location>
        <begin position="754"/>
        <end position="768"/>
    </location>
</feature>
<name>A0ABR0F5K8_ZASCE</name>
<proteinExistence type="predicted"/>
<feature type="compositionally biased region" description="Polar residues" evidence="1">
    <location>
        <begin position="421"/>
        <end position="432"/>
    </location>
</feature>
<dbReference type="EMBL" id="JAXOVC010000001">
    <property type="protein sequence ID" value="KAK4508521.1"/>
    <property type="molecule type" value="Genomic_DNA"/>
</dbReference>
<comment type="caution">
    <text evidence="2">The sequence shown here is derived from an EMBL/GenBank/DDBJ whole genome shotgun (WGS) entry which is preliminary data.</text>
</comment>
<feature type="compositionally biased region" description="Polar residues" evidence="1">
    <location>
        <begin position="582"/>
        <end position="597"/>
    </location>
</feature>
<evidence type="ECO:0000313" key="3">
    <source>
        <dbReference type="Proteomes" id="UP001305779"/>
    </source>
</evidence>
<evidence type="ECO:0008006" key="4">
    <source>
        <dbReference type="Google" id="ProtNLM"/>
    </source>
</evidence>
<gene>
    <name evidence="2" type="ORF">PRZ48_002260</name>
</gene>
<feature type="compositionally biased region" description="Polar residues" evidence="1">
    <location>
        <begin position="508"/>
        <end position="519"/>
    </location>
</feature>
<feature type="region of interest" description="Disordered" evidence="1">
    <location>
        <begin position="398"/>
        <end position="529"/>
    </location>
</feature>
<feature type="compositionally biased region" description="Basic and acidic residues" evidence="1">
    <location>
        <begin position="447"/>
        <end position="459"/>
    </location>
</feature>
<reference evidence="2 3" key="1">
    <citation type="journal article" date="2023" name="G3 (Bethesda)">
        <title>A chromosome-level genome assembly of Zasmidium syzygii isolated from banana leaves.</title>
        <authorList>
            <person name="van Westerhoven A.C."/>
            <person name="Mehrabi R."/>
            <person name="Talebi R."/>
            <person name="Steentjes M.B.F."/>
            <person name="Corcolon B."/>
            <person name="Chong P.A."/>
            <person name="Kema G.H.J."/>
            <person name="Seidl M.F."/>
        </authorList>
    </citation>
    <scope>NUCLEOTIDE SEQUENCE [LARGE SCALE GENOMIC DNA]</scope>
    <source>
        <strain evidence="2 3">P124</strain>
    </source>
</reference>
<protein>
    <recommendedName>
        <fullName evidence="4">Erythromycin esterase</fullName>
    </recommendedName>
</protein>
<feature type="compositionally biased region" description="Polar residues" evidence="1">
    <location>
        <begin position="230"/>
        <end position="252"/>
    </location>
</feature>
<accession>A0ABR0F5K8</accession>
<dbReference type="Proteomes" id="UP001305779">
    <property type="component" value="Unassembled WGS sequence"/>
</dbReference>
<evidence type="ECO:0000313" key="2">
    <source>
        <dbReference type="EMBL" id="KAK4508521.1"/>
    </source>
</evidence>
<feature type="compositionally biased region" description="Low complexity" evidence="1">
    <location>
        <begin position="400"/>
        <end position="413"/>
    </location>
</feature>
<sequence>MARRSTRLSSRNSSTPGPKRVSLSHDAPTHRTPRTVPAKLASLDEGDEMPGAFPQSTSPSQRPSKLKKTDAATPKHATPIKPAEEEMHPQLHHQTTAKPRDEARHLGFSNMAPNTEPAKHTSKIATLQGTPSRARDLESDVKSPSFQFTFHREHSLELSPEAKKLMHEKREEAARIREQMIANGEGLPSIDELMAARKIAKPKGRFSQVHTKEFEKMDSIAAHPSAFRLKQNTPSAVHSPAKSVQKQESTVKSLKRSPSKAGLVNPSSTPSRPSSRDTNKPLPAAPGSQLPRLPSVKDLKKAATEQTSPSKRVKHTVTEDVSATRPASSHEDKPLPATPRSKQQGANVSHLSTPTQASLARAASVKSVKTKIPAPASFTPAKPVAAFIAKQPVKQDEHAASPALLARSPSKASIFPKRPDVTTTTQGPTNASLFLARSPTKPAPTKKPSEGKERSDDAPAVKAAPLLSRSPVKGAMPKYPEIGSDTEQSKTSAIPFLARSPSKLPVSNLPSEPQETPGKSTGKGLLGRFNLLRQSPVKSILRSPQRLYSDDPSKVAAGTHLATPPKFTADTNKALPPAPRSATASAQKHVDFTSSTKARFDKAHSSTPSKTPTPSPKPAEKTDVVEDVQYPDLSNTGDVGSPSPQKRRQTGGPGDFTFRADSQGIIFSQSPNAPASANKRASTIRMVSSDMISTPAPAAGSKKRKFEFENKTAATAEDVDGAEEKENTPVVEDVEEEQRPAKRTKPSAPEPPAKKASSATAPTATSAARRTTLGVKPKGTKNASPVKRASTISMARLNALSQPKRR</sequence>
<feature type="compositionally biased region" description="Polar residues" evidence="1">
    <location>
        <begin position="632"/>
        <end position="644"/>
    </location>
</feature>
<evidence type="ECO:0000256" key="1">
    <source>
        <dbReference type="SAM" id="MobiDB-lite"/>
    </source>
</evidence>
<keyword evidence="3" id="KW-1185">Reference proteome</keyword>
<feature type="region of interest" description="Disordered" evidence="1">
    <location>
        <begin position="1"/>
        <end position="140"/>
    </location>
</feature>
<feature type="compositionally biased region" description="Polar residues" evidence="1">
    <location>
        <begin position="340"/>
        <end position="358"/>
    </location>
</feature>
<feature type="region of interest" description="Disordered" evidence="1">
    <location>
        <begin position="541"/>
        <end position="806"/>
    </location>
</feature>
<organism evidence="2 3">
    <name type="scientific">Zasmidium cellare</name>
    <name type="common">Wine cellar mold</name>
    <name type="synonym">Racodium cellare</name>
    <dbReference type="NCBI Taxonomy" id="395010"/>
    <lineage>
        <taxon>Eukaryota</taxon>
        <taxon>Fungi</taxon>
        <taxon>Dikarya</taxon>
        <taxon>Ascomycota</taxon>
        <taxon>Pezizomycotina</taxon>
        <taxon>Dothideomycetes</taxon>
        <taxon>Dothideomycetidae</taxon>
        <taxon>Mycosphaerellales</taxon>
        <taxon>Mycosphaerellaceae</taxon>
        <taxon>Zasmidium</taxon>
    </lineage>
</organism>
<feature type="compositionally biased region" description="Polar residues" evidence="1">
    <location>
        <begin position="665"/>
        <end position="681"/>
    </location>
</feature>
<feature type="region of interest" description="Disordered" evidence="1">
    <location>
        <begin position="225"/>
        <end position="369"/>
    </location>
</feature>